<feature type="transmembrane region" description="Helical" evidence="9">
    <location>
        <begin position="6"/>
        <end position="34"/>
    </location>
</feature>
<proteinExistence type="inferred from homology"/>
<dbReference type="PANTHER" id="PTHR10778">
    <property type="entry name" value="SOLUTE CARRIER FAMILY 35 MEMBER B"/>
    <property type="match status" value="1"/>
</dbReference>
<keyword evidence="7 9" id="KW-0472">Membrane</keyword>
<keyword evidence="3" id="KW-0813">Transport</keyword>
<feature type="region of interest" description="Disordered" evidence="8">
    <location>
        <begin position="79"/>
        <end position="111"/>
    </location>
</feature>
<evidence type="ECO:0000256" key="7">
    <source>
        <dbReference type="ARBA" id="ARBA00023136"/>
    </source>
</evidence>
<organism evidence="10 11">
    <name type="scientific">Phoenix dactylifera</name>
    <name type="common">Date palm</name>
    <dbReference type="NCBI Taxonomy" id="42345"/>
    <lineage>
        <taxon>Eukaryota</taxon>
        <taxon>Viridiplantae</taxon>
        <taxon>Streptophyta</taxon>
        <taxon>Embryophyta</taxon>
        <taxon>Tracheophyta</taxon>
        <taxon>Spermatophyta</taxon>
        <taxon>Magnoliopsida</taxon>
        <taxon>Liliopsida</taxon>
        <taxon>Arecaceae</taxon>
        <taxon>Coryphoideae</taxon>
        <taxon>Phoeniceae</taxon>
        <taxon>Phoenix</taxon>
    </lineage>
</organism>
<evidence type="ECO:0000256" key="6">
    <source>
        <dbReference type="ARBA" id="ARBA00022989"/>
    </source>
</evidence>
<dbReference type="GO" id="GO:0046964">
    <property type="term" value="F:3'-phosphoadenosine 5'-phosphosulfate transmembrane transporter activity"/>
    <property type="evidence" value="ECO:0007669"/>
    <property type="project" value="TreeGrafter"/>
</dbReference>
<evidence type="ECO:0000256" key="4">
    <source>
        <dbReference type="ARBA" id="ARBA00022449"/>
    </source>
</evidence>
<accession>A0A8B8J051</accession>
<dbReference type="Pfam" id="PF08449">
    <property type="entry name" value="UAA"/>
    <property type="match status" value="1"/>
</dbReference>
<name>A0A8B8J051_PHODC</name>
<evidence type="ECO:0000256" key="1">
    <source>
        <dbReference type="ARBA" id="ARBA00004141"/>
    </source>
</evidence>
<evidence type="ECO:0000313" key="10">
    <source>
        <dbReference type="Proteomes" id="UP000228380"/>
    </source>
</evidence>
<feature type="compositionally biased region" description="Basic and acidic residues" evidence="8">
    <location>
        <begin position="99"/>
        <end position="111"/>
    </location>
</feature>
<dbReference type="GeneID" id="113461353"/>
<dbReference type="InterPro" id="IPR013657">
    <property type="entry name" value="SCL35B1-4/HUT1"/>
</dbReference>
<comment type="similarity">
    <text evidence="2">Belongs to the nucleotide-sugar transporter family. UDP-galactose:UMP antiporter (TC 2.A.7.11) subfamily.</text>
</comment>
<dbReference type="GO" id="GO:0000139">
    <property type="term" value="C:Golgi membrane"/>
    <property type="evidence" value="ECO:0007669"/>
    <property type="project" value="TreeGrafter"/>
</dbReference>
<evidence type="ECO:0000256" key="9">
    <source>
        <dbReference type="SAM" id="Phobius"/>
    </source>
</evidence>
<evidence type="ECO:0000256" key="5">
    <source>
        <dbReference type="ARBA" id="ARBA00022692"/>
    </source>
</evidence>
<keyword evidence="6 9" id="KW-1133">Transmembrane helix</keyword>
<evidence type="ECO:0000256" key="8">
    <source>
        <dbReference type="SAM" id="MobiDB-lite"/>
    </source>
</evidence>
<sequence length="111" mass="12654">MQHLYVYVVLVFEAMATFVGQIFVLSLIAIFGAATTAMVTTARKAVTLLLSYLIIHKVIDGAAQHRTFTDLHGDHLETSSRIQRPYNPIPRKFKQQRQGSREQEEEKRPLV</sequence>
<protein>
    <submittedName>
        <fullName evidence="11">UDP-galactose/UDP-glucose transporter 4-like</fullName>
    </submittedName>
</protein>
<dbReference type="AlphaFoldDB" id="A0A8B8J051"/>
<dbReference type="RefSeq" id="XP_026657091.2">
    <property type="nucleotide sequence ID" value="XM_026801290.2"/>
</dbReference>
<dbReference type="GO" id="GO:0015297">
    <property type="term" value="F:antiporter activity"/>
    <property type="evidence" value="ECO:0007669"/>
    <property type="project" value="UniProtKB-KW"/>
</dbReference>
<evidence type="ECO:0000256" key="3">
    <source>
        <dbReference type="ARBA" id="ARBA00022448"/>
    </source>
</evidence>
<keyword evidence="10" id="KW-1185">Reference proteome</keyword>
<comment type="subcellular location">
    <subcellularLocation>
        <location evidence="1">Membrane</location>
        <topology evidence="1">Multi-pass membrane protein</topology>
    </subcellularLocation>
</comment>
<evidence type="ECO:0000256" key="2">
    <source>
        <dbReference type="ARBA" id="ARBA00008349"/>
    </source>
</evidence>
<reference evidence="11" key="1">
    <citation type="submission" date="2025-08" db="UniProtKB">
        <authorList>
            <consortium name="RefSeq"/>
        </authorList>
    </citation>
    <scope>IDENTIFICATION</scope>
    <source>
        <tissue evidence="11">Young leaves</tissue>
    </source>
</reference>
<dbReference type="KEGG" id="pda:113461353"/>
<dbReference type="Proteomes" id="UP000228380">
    <property type="component" value="Unplaced"/>
</dbReference>
<dbReference type="PANTHER" id="PTHR10778:SF8">
    <property type="entry name" value="ADENOSINE 3'-PHOSPHO 5'-PHOSPHOSULFATE TRANSPORTER 2"/>
    <property type="match status" value="1"/>
</dbReference>
<dbReference type="GO" id="GO:0005789">
    <property type="term" value="C:endoplasmic reticulum membrane"/>
    <property type="evidence" value="ECO:0007669"/>
    <property type="project" value="TreeGrafter"/>
</dbReference>
<evidence type="ECO:0000313" key="11">
    <source>
        <dbReference type="RefSeq" id="XP_026657091.2"/>
    </source>
</evidence>
<gene>
    <name evidence="11" type="primary">LOC113461353</name>
</gene>
<keyword evidence="5 9" id="KW-0812">Transmembrane</keyword>
<keyword evidence="4" id="KW-0050">Antiport</keyword>
<dbReference type="OrthoDB" id="1601at2759"/>